<evidence type="ECO:0000313" key="2">
    <source>
        <dbReference type="Proteomes" id="UP000037507"/>
    </source>
</evidence>
<dbReference type="AlphaFoldDB" id="A0A2T7U8L7"/>
<dbReference type="EMBL" id="LFYT02000046">
    <property type="protein sequence ID" value="PVE40989.1"/>
    <property type="molecule type" value="Genomic_DNA"/>
</dbReference>
<evidence type="ECO:0000313" key="1">
    <source>
        <dbReference type="EMBL" id="PVE40989.1"/>
    </source>
</evidence>
<dbReference type="STRING" id="1293045.H663_14730"/>
<keyword evidence="2" id="KW-1185">Reference proteome</keyword>
<organism evidence="1 2">
    <name type="scientific">Limnohabitans planktonicus II-D5</name>
    <dbReference type="NCBI Taxonomy" id="1293045"/>
    <lineage>
        <taxon>Bacteria</taxon>
        <taxon>Pseudomonadati</taxon>
        <taxon>Pseudomonadota</taxon>
        <taxon>Betaproteobacteria</taxon>
        <taxon>Burkholderiales</taxon>
        <taxon>Comamonadaceae</taxon>
        <taxon>Limnohabitans</taxon>
    </lineage>
</organism>
<accession>A0A2T7U8L7</accession>
<dbReference type="RefSeq" id="WP_053174393.1">
    <property type="nucleotide sequence ID" value="NZ_LFYT02000046.1"/>
</dbReference>
<comment type="caution">
    <text evidence="1">The sequence shown here is derived from an EMBL/GenBank/DDBJ whole genome shotgun (WGS) entry which is preliminary data.</text>
</comment>
<name>A0A2T7U8L7_9BURK</name>
<protein>
    <submittedName>
        <fullName evidence="1">Uncharacterized protein</fullName>
    </submittedName>
</protein>
<reference evidence="1" key="1">
    <citation type="submission" date="2017-04" db="EMBL/GenBank/DDBJ databases">
        <title>Unexpected and diverse lifestyles within the genus Limnohabitans.</title>
        <authorList>
            <person name="Kasalicky V."/>
            <person name="Mehrshad M."/>
            <person name="Andrei S.-A."/>
            <person name="Salcher M."/>
            <person name="Kratochvilova H."/>
            <person name="Simek K."/>
            <person name="Ghai R."/>
        </authorList>
    </citation>
    <scope>NUCLEOTIDE SEQUENCE [LARGE SCALE GENOMIC DNA]</scope>
    <source>
        <strain evidence="1">II-D5</strain>
    </source>
</reference>
<dbReference type="Proteomes" id="UP000037507">
    <property type="component" value="Unassembled WGS sequence"/>
</dbReference>
<sequence length="191" mass="21450">MSNQLRHRRRRTHRSNALKRVAPTRFTHTRATRRSLALAVQRLIDASTRFKLVPIRRSRWSLTLALQGWPDAVRVQVSAHSLALVVTHDGRWWDALLWPDCQPQKCRGGWRCALCTQMAPYSHVFRHLSDLLFAELAQPLLNYLNRLPEQAQLRLSAFQGGGTTWARVVADAGTAPAGACAVVSWPIGGTA</sequence>
<proteinExistence type="predicted"/>
<dbReference type="OrthoDB" id="9182133at2"/>
<gene>
    <name evidence="1" type="ORF">H663_019530</name>
</gene>